<dbReference type="RefSeq" id="WP_345113880.1">
    <property type="nucleotide sequence ID" value="NZ_BAABDH010000039.1"/>
</dbReference>
<feature type="region of interest" description="Disordered" evidence="1">
    <location>
        <begin position="60"/>
        <end position="82"/>
    </location>
</feature>
<organism evidence="2 3">
    <name type="scientific">Hymenobacter algoricola</name>
    <dbReference type="NCBI Taxonomy" id="486267"/>
    <lineage>
        <taxon>Bacteria</taxon>
        <taxon>Pseudomonadati</taxon>
        <taxon>Bacteroidota</taxon>
        <taxon>Cytophagia</taxon>
        <taxon>Cytophagales</taxon>
        <taxon>Hymenobacteraceae</taxon>
        <taxon>Hymenobacter</taxon>
    </lineage>
</organism>
<name>A0ABP7N729_9BACT</name>
<gene>
    <name evidence="2" type="ORF">GCM10022406_23590</name>
</gene>
<evidence type="ECO:0000256" key="1">
    <source>
        <dbReference type="SAM" id="MobiDB-lite"/>
    </source>
</evidence>
<dbReference type="EMBL" id="BAABDH010000039">
    <property type="protein sequence ID" value="GAA3938681.1"/>
    <property type="molecule type" value="Genomic_DNA"/>
</dbReference>
<proteinExistence type="predicted"/>
<protein>
    <submittedName>
        <fullName evidence="2">Uncharacterized protein</fullName>
    </submittedName>
</protein>
<sequence>MSSWRLCVRNKAAAGGGGAVLHFCFVHTYHALGISKEAIDIVVAMRRRRLDMQEALARQTARAAQPERYLHGSGPVLDSDGE</sequence>
<comment type="caution">
    <text evidence="2">The sequence shown here is derived from an EMBL/GenBank/DDBJ whole genome shotgun (WGS) entry which is preliminary data.</text>
</comment>
<evidence type="ECO:0000313" key="3">
    <source>
        <dbReference type="Proteomes" id="UP001499909"/>
    </source>
</evidence>
<dbReference type="Proteomes" id="UP001499909">
    <property type="component" value="Unassembled WGS sequence"/>
</dbReference>
<keyword evidence="3" id="KW-1185">Reference proteome</keyword>
<reference evidence="3" key="1">
    <citation type="journal article" date="2019" name="Int. J. Syst. Evol. Microbiol.">
        <title>The Global Catalogue of Microorganisms (GCM) 10K type strain sequencing project: providing services to taxonomists for standard genome sequencing and annotation.</title>
        <authorList>
            <consortium name="The Broad Institute Genomics Platform"/>
            <consortium name="The Broad Institute Genome Sequencing Center for Infectious Disease"/>
            <person name="Wu L."/>
            <person name="Ma J."/>
        </authorList>
    </citation>
    <scope>NUCLEOTIDE SEQUENCE [LARGE SCALE GENOMIC DNA]</scope>
    <source>
        <strain evidence="3">JCM 17214</strain>
    </source>
</reference>
<evidence type="ECO:0000313" key="2">
    <source>
        <dbReference type="EMBL" id="GAA3938681.1"/>
    </source>
</evidence>
<accession>A0ABP7N729</accession>